<proteinExistence type="predicted"/>
<accession>A2C191</accession>
<protein>
    <submittedName>
        <fullName evidence="2">Glutathione S-transferase N terminus</fullName>
        <ecNumber evidence="2">2.5.1.18</ecNumber>
    </submittedName>
</protein>
<dbReference type="Pfam" id="PF13417">
    <property type="entry name" value="GST_N_3"/>
    <property type="match status" value="1"/>
</dbReference>
<dbReference type="EC" id="2.5.1.18" evidence="2"/>
<dbReference type="Proteomes" id="UP000002592">
    <property type="component" value="Chromosome"/>
</dbReference>
<dbReference type="Gene3D" id="1.20.1050.10">
    <property type="match status" value="1"/>
</dbReference>
<dbReference type="EMBL" id="CP000553">
    <property type="protein sequence ID" value="ABM75251.1"/>
    <property type="molecule type" value="Genomic_DNA"/>
</dbReference>
<evidence type="ECO:0000313" key="3">
    <source>
        <dbReference type="Proteomes" id="UP000002592"/>
    </source>
</evidence>
<evidence type="ECO:0000259" key="1">
    <source>
        <dbReference type="PROSITE" id="PS50404"/>
    </source>
</evidence>
<dbReference type="KEGG" id="pme:NATL1_06911"/>
<dbReference type="SUPFAM" id="SSF52833">
    <property type="entry name" value="Thioredoxin-like"/>
    <property type="match status" value="1"/>
</dbReference>
<feature type="domain" description="GST N-terminal" evidence="1">
    <location>
        <begin position="2"/>
        <end position="81"/>
    </location>
</feature>
<keyword evidence="2" id="KW-0808">Transferase</keyword>
<organism evidence="2 3">
    <name type="scientific">Prochlorococcus marinus (strain NATL1A)</name>
    <dbReference type="NCBI Taxonomy" id="167555"/>
    <lineage>
        <taxon>Bacteria</taxon>
        <taxon>Bacillati</taxon>
        <taxon>Cyanobacteriota</taxon>
        <taxon>Cyanophyceae</taxon>
        <taxon>Synechococcales</taxon>
        <taxon>Prochlorococcaceae</taxon>
        <taxon>Prochlorococcus</taxon>
    </lineage>
</organism>
<dbReference type="InterPro" id="IPR036282">
    <property type="entry name" value="Glutathione-S-Trfase_C_sf"/>
</dbReference>
<dbReference type="GO" id="GO:0005737">
    <property type="term" value="C:cytoplasm"/>
    <property type="evidence" value="ECO:0007669"/>
    <property type="project" value="TreeGrafter"/>
</dbReference>
<dbReference type="HOGENOM" id="CLU_090620_0_0_3"/>
<sequence>MKHNILYSFRRCPYAIRARWALLNTNQVVELREVELKNKPIELIEISKKATVPVLKTSLNKVIDESLEIMIWSIKRSNMHELFGDKNNDISKEILSLIEINDNAFKYHLDRFKYASRFNVEESETHRSEAMKILLSLNNRLKVYSKEGKPLFLVDAKESLADWAIWPFVRQFRIADITKFDQNREIQYLRCWLNYFFTHEKYSMVMKKNEPWSKKNEPLFFG</sequence>
<gene>
    <name evidence="2" type="ordered locus">NATL1_06911</name>
</gene>
<dbReference type="Gene3D" id="3.40.30.10">
    <property type="entry name" value="Glutaredoxin"/>
    <property type="match status" value="1"/>
</dbReference>
<dbReference type="InterPro" id="IPR004045">
    <property type="entry name" value="Glutathione_S-Trfase_N"/>
</dbReference>
<dbReference type="GO" id="GO:0004364">
    <property type="term" value="F:glutathione transferase activity"/>
    <property type="evidence" value="ECO:0007669"/>
    <property type="project" value="UniProtKB-EC"/>
</dbReference>
<dbReference type="PROSITE" id="PS50404">
    <property type="entry name" value="GST_NTER"/>
    <property type="match status" value="1"/>
</dbReference>
<dbReference type="eggNOG" id="COG0625">
    <property type="taxonomic scope" value="Bacteria"/>
</dbReference>
<dbReference type="SUPFAM" id="SSF47616">
    <property type="entry name" value="GST C-terminal domain-like"/>
    <property type="match status" value="1"/>
</dbReference>
<dbReference type="InterPro" id="IPR050983">
    <property type="entry name" value="GST_Omega/HSP26"/>
</dbReference>
<dbReference type="PANTHER" id="PTHR43968">
    <property type="match status" value="1"/>
</dbReference>
<dbReference type="PANTHER" id="PTHR43968:SF6">
    <property type="entry name" value="GLUTATHIONE S-TRANSFERASE OMEGA"/>
    <property type="match status" value="1"/>
</dbReference>
<evidence type="ECO:0000313" key="2">
    <source>
        <dbReference type="EMBL" id="ABM75251.1"/>
    </source>
</evidence>
<reference evidence="3" key="1">
    <citation type="journal article" date="2007" name="PLoS Genet.">
        <title>Patterns and implications of gene gain and loss in the evolution of Prochlorococcus.</title>
        <authorList>
            <person name="Kettler G.C."/>
            <person name="Martiny A.C."/>
            <person name="Huang K."/>
            <person name="Zucker J."/>
            <person name="Coleman M.L."/>
            <person name="Rodrigue S."/>
            <person name="Chen F."/>
            <person name="Lapidus A."/>
            <person name="Ferriera S."/>
            <person name="Johnson J."/>
            <person name="Steglich C."/>
            <person name="Church G.M."/>
            <person name="Richardson P."/>
            <person name="Chisholm S.W."/>
        </authorList>
    </citation>
    <scope>NUCLEOTIDE SEQUENCE [LARGE SCALE GENOMIC DNA]</scope>
    <source>
        <strain evidence="3">NATL1A</strain>
    </source>
</reference>
<dbReference type="CDD" id="cd03196">
    <property type="entry name" value="GST_C_5"/>
    <property type="match status" value="1"/>
</dbReference>
<dbReference type="RefSeq" id="WP_011823411.1">
    <property type="nucleotide sequence ID" value="NC_008819.1"/>
</dbReference>
<dbReference type="AlphaFoldDB" id="A2C191"/>
<dbReference type="InterPro" id="IPR036249">
    <property type="entry name" value="Thioredoxin-like_sf"/>
</dbReference>
<name>A2C191_PROM1</name>